<keyword evidence="3" id="KW-1185">Reference proteome</keyword>
<accession>A0A1D1UQ98</accession>
<dbReference type="Proteomes" id="UP000186922">
    <property type="component" value="Unassembled WGS sequence"/>
</dbReference>
<keyword evidence="1" id="KW-0472">Membrane</keyword>
<reference evidence="2 3" key="1">
    <citation type="journal article" date="2016" name="Nat. Commun.">
        <title>Extremotolerant tardigrade genome and improved radiotolerance of human cultured cells by tardigrade-unique protein.</title>
        <authorList>
            <person name="Hashimoto T."/>
            <person name="Horikawa D.D."/>
            <person name="Saito Y."/>
            <person name="Kuwahara H."/>
            <person name="Kozuka-Hata H."/>
            <person name="Shin-I T."/>
            <person name="Minakuchi Y."/>
            <person name="Ohishi K."/>
            <person name="Motoyama A."/>
            <person name="Aizu T."/>
            <person name="Enomoto A."/>
            <person name="Kondo K."/>
            <person name="Tanaka S."/>
            <person name="Hara Y."/>
            <person name="Koshikawa S."/>
            <person name="Sagara H."/>
            <person name="Miura T."/>
            <person name="Yokobori S."/>
            <person name="Miyagawa K."/>
            <person name="Suzuki Y."/>
            <person name="Kubo T."/>
            <person name="Oyama M."/>
            <person name="Kohara Y."/>
            <person name="Fujiyama A."/>
            <person name="Arakawa K."/>
            <person name="Katayama T."/>
            <person name="Toyoda A."/>
            <person name="Kunieda T."/>
        </authorList>
    </citation>
    <scope>NUCLEOTIDE SEQUENCE [LARGE SCALE GENOMIC DNA]</scope>
    <source>
        <strain evidence="2 3">YOKOZUNA-1</strain>
    </source>
</reference>
<sequence>MITHHCLNLNLIPFRVPYRSFTFYNAHCFTPGSFLSFILEVLWDSPCIRLQLCSFSWYASIQPKLTIICILFFLRRLPSSPSRRSRLGLTLFTINCNRTSNCMVAACSVLRKNP</sequence>
<proteinExistence type="predicted"/>
<dbReference type="EMBL" id="BDGG01000002">
    <property type="protein sequence ID" value="GAU91899.1"/>
    <property type="molecule type" value="Genomic_DNA"/>
</dbReference>
<gene>
    <name evidence="2" type="primary">RvY_04067</name>
    <name evidence="2" type="synonym">RvY_04067.2</name>
    <name evidence="2" type="ORF">RvY_04067-2</name>
</gene>
<protein>
    <submittedName>
        <fullName evidence="2">Uncharacterized protein</fullName>
    </submittedName>
</protein>
<evidence type="ECO:0000313" key="2">
    <source>
        <dbReference type="EMBL" id="GAU91899.1"/>
    </source>
</evidence>
<feature type="transmembrane region" description="Helical" evidence="1">
    <location>
        <begin position="21"/>
        <end position="43"/>
    </location>
</feature>
<keyword evidence="1" id="KW-0812">Transmembrane</keyword>
<name>A0A1D1UQ98_RAMVA</name>
<feature type="transmembrane region" description="Helical" evidence="1">
    <location>
        <begin position="55"/>
        <end position="74"/>
    </location>
</feature>
<evidence type="ECO:0000256" key="1">
    <source>
        <dbReference type="SAM" id="Phobius"/>
    </source>
</evidence>
<organism evidence="2 3">
    <name type="scientific">Ramazzottius varieornatus</name>
    <name type="common">Water bear</name>
    <name type="synonym">Tardigrade</name>
    <dbReference type="NCBI Taxonomy" id="947166"/>
    <lineage>
        <taxon>Eukaryota</taxon>
        <taxon>Metazoa</taxon>
        <taxon>Ecdysozoa</taxon>
        <taxon>Tardigrada</taxon>
        <taxon>Eutardigrada</taxon>
        <taxon>Parachela</taxon>
        <taxon>Hypsibioidea</taxon>
        <taxon>Ramazzottiidae</taxon>
        <taxon>Ramazzottius</taxon>
    </lineage>
</organism>
<evidence type="ECO:0000313" key="3">
    <source>
        <dbReference type="Proteomes" id="UP000186922"/>
    </source>
</evidence>
<comment type="caution">
    <text evidence="2">The sequence shown here is derived from an EMBL/GenBank/DDBJ whole genome shotgun (WGS) entry which is preliminary data.</text>
</comment>
<keyword evidence="1" id="KW-1133">Transmembrane helix</keyword>
<dbReference type="AlphaFoldDB" id="A0A1D1UQ98"/>